<dbReference type="Gene3D" id="3.30.450.20">
    <property type="entry name" value="PAS domain"/>
    <property type="match status" value="1"/>
</dbReference>
<dbReference type="Gene3D" id="3.90.1640.10">
    <property type="entry name" value="inorganic pyrophosphatase (n-terminal core)"/>
    <property type="match status" value="1"/>
</dbReference>
<dbReference type="PANTHER" id="PTHR47618:SF2">
    <property type="entry name" value="CYCLIC-DI-AMP PHOSPHODIESTERASE GDPP"/>
    <property type="match status" value="1"/>
</dbReference>
<reference evidence="6 7" key="1">
    <citation type="submission" date="2015-06" db="EMBL/GenBank/DDBJ databases">
        <title>Draft genome sequence of the purine-degrading Clostridium cylindrosporum HC-1 (DSM 605).</title>
        <authorList>
            <person name="Poehlein A."/>
            <person name="Schiel-Bengelsdorf B."/>
            <person name="Bengelsdorf F."/>
            <person name="Daniel R."/>
            <person name="Duerre P."/>
        </authorList>
    </citation>
    <scope>NUCLEOTIDE SEQUENCE [LARGE SCALE GENOMIC DNA]</scope>
    <source>
        <strain evidence="6 7">DSM 605</strain>
    </source>
</reference>
<feature type="binding site" evidence="2">
    <location>
        <position position="361"/>
    </location>
    <ligand>
        <name>Mn(2+)</name>
        <dbReference type="ChEBI" id="CHEBI:29035"/>
        <label>2</label>
    </ligand>
</feature>
<gene>
    <name evidence="6" type="ORF">CLCY_3c00500</name>
</gene>
<feature type="binding site" evidence="2">
    <location>
        <position position="359"/>
    </location>
    <ligand>
        <name>Mn(2+)</name>
        <dbReference type="ChEBI" id="CHEBI:29035"/>
        <label>1</label>
    </ligand>
</feature>
<dbReference type="InterPro" id="IPR003156">
    <property type="entry name" value="DHHA1_dom"/>
</dbReference>
<feature type="binding site" evidence="2">
    <location>
        <position position="355"/>
    </location>
    <ligand>
        <name>Mn(2+)</name>
        <dbReference type="ChEBI" id="CHEBI:29035"/>
        <label>1</label>
    </ligand>
</feature>
<comment type="catalytic activity">
    <reaction evidence="1">
        <text>3',3'-c-di-AMP + H2O = 5'-O-phosphonoadenylyl-(3'-&gt;5')-adenosine + H(+)</text>
        <dbReference type="Rhea" id="RHEA:54420"/>
        <dbReference type="ChEBI" id="CHEBI:15377"/>
        <dbReference type="ChEBI" id="CHEBI:15378"/>
        <dbReference type="ChEBI" id="CHEBI:71500"/>
        <dbReference type="ChEBI" id="CHEBI:138171"/>
    </reaction>
</comment>
<dbReference type="Proteomes" id="UP000036756">
    <property type="component" value="Unassembled WGS sequence"/>
</dbReference>
<keyword evidence="2" id="KW-0464">Manganese</keyword>
<evidence type="ECO:0000313" key="6">
    <source>
        <dbReference type="EMBL" id="KMT21783.1"/>
    </source>
</evidence>
<comment type="function">
    <text evidence="1">Has phosphodiesterase (PDE) activity against cyclic-di-AMP (c-di-AMP).</text>
</comment>
<dbReference type="Pfam" id="PF24898">
    <property type="entry name" value="GGDEF_GdpP"/>
    <property type="match status" value="1"/>
</dbReference>
<feature type="binding site" evidence="2">
    <location>
        <position position="507"/>
    </location>
    <ligand>
        <name>Mn(2+)</name>
        <dbReference type="ChEBI" id="CHEBI:29035"/>
        <label>2</label>
    </ligand>
</feature>
<dbReference type="InterPro" id="IPR001667">
    <property type="entry name" value="DDH_dom"/>
</dbReference>
<dbReference type="GO" id="GO:0003676">
    <property type="term" value="F:nucleic acid binding"/>
    <property type="evidence" value="ECO:0007669"/>
    <property type="project" value="UniProtKB-UniRule"/>
</dbReference>
<dbReference type="EMBL" id="LFVU01000026">
    <property type="protein sequence ID" value="KMT21783.1"/>
    <property type="molecule type" value="Genomic_DNA"/>
</dbReference>
<evidence type="ECO:0000259" key="5">
    <source>
        <dbReference type="Pfam" id="PF02272"/>
    </source>
</evidence>
<dbReference type="InterPro" id="IPR038763">
    <property type="entry name" value="DHH_sf"/>
</dbReference>
<feature type="binding site" evidence="2">
    <location>
        <position position="452"/>
    </location>
    <ligand>
        <name>Mn(2+)</name>
        <dbReference type="ChEBI" id="CHEBI:29035"/>
        <label>2</label>
    </ligand>
</feature>
<dbReference type="PATRIC" id="fig|1121307.3.peg.1404"/>
<keyword evidence="3" id="KW-1133">Transmembrane helix</keyword>
<proteinExistence type="inferred from homology"/>
<keyword evidence="3" id="KW-0812">Transmembrane</keyword>
<dbReference type="Pfam" id="PF01368">
    <property type="entry name" value="DHH"/>
    <property type="match status" value="1"/>
</dbReference>
<dbReference type="RefSeq" id="WP_048570444.1">
    <property type="nucleotide sequence ID" value="NZ_LFVU01000026.1"/>
</dbReference>
<evidence type="ECO:0000313" key="7">
    <source>
        <dbReference type="Proteomes" id="UP000036756"/>
    </source>
</evidence>
<dbReference type="InterPro" id="IPR051319">
    <property type="entry name" value="Oligoribo/pAp-PDE_c-di-AMP_PDE"/>
</dbReference>
<evidence type="ECO:0000256" key="2">
    <source>
        <dbReference type="PIRSR" id="PIRSR026583-50"/>
    </source>
</evidence>
<keyword evidence="2" id="KW-0479">Metal-binding</keyword>
<comment type="caution">
    <text evidence="6">The sequence shown here is derived from an EMBL/GenBank/DDBJ whole genome shotgun (WGS) entry which is preliminary data.</text>
</comment>
<comment type="similarity">
    <text evidence="1">Belongs to the GdpP/PdeA phosphodiesterase family.</text>
</comment>
<dbReference type="GO" id="GO:0046872">
    <property type="term" value="F:metal ion binding"/>
    <property type="evidence" value="ECO:0007669"/>
    <property type="project" value="UniProtKB-KW"/>
</dbReference>
<dbReference type="STRING" id="1121307.CLCY_3c00500"/>
<dbReference type="GO" id="GO:0005886">
    <property type="term" value="C:plasma membrane"/>
    <property type="evidence" value="ECO:0007669"/>
    <property type="project" value="UniProtKB-SubCell"/>
</dbReference>
<feature type="transmembrane region" description="Helical" evidence="3">
    <location>
        <begin position="14"/>
        <end position="47"/>
    </location>
</feature>
<dbReference type="AlphaFoldDB" id="A0A0J8DBX2"/>
<dbReference type="SUPFAM" id="SSF64182">
    <property type="entry name" value="DHH phosphoesterases"/>
    <property type="match status" value="1"/>
</dbReference>
<organism evidence="6 7">
    <name type="scientific">Clostridium cylindrosporum DSM 605</name>
    <dbReference type="NCBI Taxonomy" id="1121307"/>
    <lineage>
        <taxon>Bacteria</taxon>
        <taxon>Bacillati</taxon>
        <taxon>Bacillota</taxon>
        <taxon>Clostridia</taxon>
        <taxon>Eubacteriales</taxon>
        <taxon>Clostridiaceae</taxon>
        <taxon>Clostridium</taxon>
    </lineage>
</organism>
<dbReference type="Gene3D" id="3.10.310.30">
    <property type="match status" value="1"/>
</dbReference>
<feature type="domain" description="DHHA1" evidence="5">
    <location>
        <begin position="577"/>
        <end position="657"/>
    </location>
</feature>
<keyword evidence="1" id="KW-0378">Hydrolase</keyword>
<accession>A0A0J8DBX2</accession>
<keyword evidence="1 3" id="KW-0472">Membrane</keyword>
<dbReference type="GO" id="GO:0016787">
    <property type="term" value="F:hydrolase activity"/>
    <property type="evidence" value="ECO:0007669"/>
    <property type="project" value="UniProtKB-UniRule"/>
</dbReference>
<comment type="subcellular location">
    <subcellularLocation>
        <location evidence="1">Cell membrane</location>
    </subcellularLocation>
</comment>
<name>A0A0J8DBX2_CLOCY</name>
<dbReference type="EC" id="3.1.4.-" evidence="1"/>
<sequence length="669" mass="75054">MDNKMKRFFPKTQVYMVMIALLLLVVIYYDLLVGVIGIIAFTVLSVYNLKSNRLRDDQWGRFVEDISSDIDIAGRNTLSQIPLPLAIVNSEGQVIWGNQGFTGIASQSVYGKNITTVIKDFNVKKIVHKDEKSINDVLIEDKIYNILINKVKLDPNKEDKKFLFILYFIDKSDYYELLNKHNKEKSIVALVEFDNYDEVVKSTEENMRPALIAEVDKHVNNFATSLDGVIRKYDDSKYIIIFENKYLDKLIEKKFDILDEIREIDAGNKIPVTLSIGIGLNGDTLYDVHQYAIAAKDLSLGRGGDQAVVKDKDKLSFYGGKSKEVERRTKVKARVMAHGLTQLIDQSSEVIIMGHDIPDLDSLGAAVGMYRGCKLRGKQAHILLSKSNTSIDKMLKKILEIEEYEDVFINHDAVVQRLIKDPLIIVVDVHRKSFVDFPDILDRVSNIFIIDHHRKSVDFIDNATISYIEPYASSTCELVTELIQYMSEKPGLLEAEAQALMAGIYMDTKSFAFKTGVRTFEAAGYLKRMGADLIEVKRLLADDFETYVERSQIVASAKVKNKIAIVCHTTGVKNYLSIPQAADELLKIEGIEASFVLAPTGNNVTISGRSLGDINVQVILESIGGGGHMTIAGAKLFDTTIGEAKDILKNAIDKYLEEEADKNESNTKS</sequence>
<dbReference type="GO" id="GO:0106409">
    <property type="term" value="F:cyclic-di-AMP phosphodiesterase activity"/>
    <property type="evidence" value="ECO:0007669"/>
    <property type="project" value="RHEA"/>
</dbReference>
<evidence type="ECO:0000256" key="1">
    <source>
        <dbReference type="PIRNR" id="PIRNR026583"/>
    </source>
</evidence>
<dbReference type="Pfam" id="PF02272">
    <property type="entry name" value="DHHA1"/>
    <property type="match status" value="1"/>
</dbReference>
<feature type="binding site" evidence="2">
    <location>
        <position position="428"/>
    </location>
    <ligand>
        <name>Mn(2+)</name>
        <dbReference type="ChEBI" id="CHEBI:29035"/>
        <label>2</label>
    </ligand>
</feature>
<feature type="binding site" evidence="2">
    <location>
        <position position="428"/>
    </location>
    <ligand>
        <name>Mn(2+)</name>
        <dbReference type="ChEBI" id="CHEBI:29035"/>
        <label>1</label>
    </ligand>
</feature>
<protein>
    <recommendedName>
        <fullName evidence="1">Cyclic-di-AMP phosphodiesterase</fullName>
        <ecNumber evidence="1">3.1.4.-</ecNumber>
    </recommendedName>
</protein>
<evidence type="ECO:0000259" key="4">
    <source>
        <dbReference type="Pfam" id="PF01368"/>
    </source>
</evidence>
<dbReference type="FunFam" id="3.90.1640.10:FF:000002">
    <property type="entry name" value="Cyclic-di-AMP phosphodiesterase"/>
    <property type="match status" value="1"/>
</dbReference>
<comment type="cofactor">
    <cofactor evidence="2">
        <name>Mn(2+)</name>
        <dbReference type="ChEBI" id="CHEBI:29035"/>
    </cofactor>
    <text evidence="2">For phosphodiesterase activity, probably binds 2 Mn(2+) per subunit.</text>
</comment>
<dbReference type="PIRSF" id="PIRSF026583">
    <property type="entry name" value="YybT"/>
    <property type="match status" value="1"/>
</dbReference>
<dbReference type="InterPro" id="IPR014528">
    <property type="entry name" value="GdpP/PdeA"/>
</dbReference>
<feature type="domain" description="DDH" evidence="4">
    <location>
        <begin position="350"/>
        <end position="504"/>
    </location>
</feature>
<dbReference type="OrthoDB" id="9759476at2"/>
<keyword evidence="7" id="KW-1185">Reference proteome</keyword>
<keyword evidence="1" id="KW-1003">Cell membrane</keyword>
<evidence type="ECO:0000256" key="3">
    <source>
        <dbReference type="SAM" id="Phobius"/>
    </source>
</evidence>
<dbReference type="PANTHER" id="PTHR47618">
    <property type="entry name" value="BIFUNCTIONAL OLIGORIBONUCLEASE AND PAP PHOSPHATASE NRNA"/>
    <property type="match status" value="1"/>
</dbReference>